<protein>
    <recommendedName>
        <fullName evidence="3">DUF223 domain-containing protein</fullName>
    </recommendedName>
</protein>
<reference evidence="1 2" key="1">
    <citation type="journal article" date="2019" name="Sci. Rep.">
        <title>A high-quality genome of Eragrostis curvula grass provides insights into Poaceae evolution and supports new strategies to enhance forage quality.</title>
        <authorList>
            <person name="Carballo J."/>
            <person name="Santos B.A.C.M."/>
            <person name="Zappacosta D."/>
            <person name="Garbus I."/>
            <person name="Selva J.P."/>
            <person name="Gallo C.A."/>
            <person name="Diaz A."/>
            <person name="Albertini E."/>
            <person name="Caccamo M."/>
            <person name="Echenique V."/>
        </authorList>
    </citation>
    <scope>NUCLEOTIDE SEQUENCE [LARGE SCALE GENOMIC DNA]</scope>
    <source>
        <strain evidence="2">cv. Victoria</strain>
        <tissue evidence="1">Leaf</tissue>
    </source>
</reference>
<organism evidence="1 2">
    <name type="scientific">Eragrostis curvula</name>
    <name type="common">weeping love grass</name>
    <dbReference type="NCBI Taxonomy" id="38414"/>
    <lineage>
        <taxon>Eukaryota</taxon>
        <taxon>Viridiplantae</taxon>
        <taxon>Streptophyta</taxon>
        <taxon>Embryophyta</taxon>
        <taxon>Tracheophyta</taxon>
        <taxon>Spermatophyta</taxon>
        <taxon>Magnoliopsida</taxon>
        <taxon>Liliopsida</taxon>
        <taxon>Poales</taxon>
        <taxon>Poaceae</taxon>
        <taxon>PACMAD clade</taxon>
        <taxon>Chloridoideae</taxon>
        <taxon>Eragrostideae</taxon>
        <taxon>Eragrostidinae</taxon>
        <taxon>Eragrostis</taxon>
    </lineage>
</organism>
<evidence type="ECO:0000313" key="1">
    <source>
        <dbReference type="EMBL" id="TVT98719.1"/>
    </source>
</evidence>
<feature type="non-terminal residue" evidence="1">
    <location>
        <position position="364"/>
    </location>
</feature>
<dbReference type="Gramene" id="TVT98719">
    <property type="protein sequence ID" value="TVT98719"/>
    <property type="gene ID" value="EJB05_55949"/>
</dbReference>
<evidence type="ECO:0008006" key="3">
    <source>
        <dbReference type="Google" id="ProtNLM"/>
    </source>
</evidence>
<accession>A0A5J9SI28</accession>
<keyword evidence="2" id="KW-1185">Reference proteome</keyword>
<dbReference type="OrthoDB" id="686632at2759"/>
<dbReference type="Proteomes" id="UP000324897">
    <property type="component" value="Unassembled WGS sequence"/>
</dbReference>
<dbReference type="AlphaFoldDB" id="A0A5J9SI28"/>
<dbReference type="EMBL" id="RWGY01000817">
    <property type="protein sequence ID" value="TVT98719.1"/>
    <property type="molecule type" value="Genomic_DNA"/>
</dbReference>
<comment type="caution">
    <text evidence="1">The sequence shown here is derived from an EMBL/GenBank/DDBJ whole genome shotgun (WGS) entry which is preliminary data.</text>
</comment>
<gene>
    <name evidence="1" type="ORF">EJB05_55949</name>
</gene>
<evidence type="ECO:0000313" key="2">
    <source>
        <dbReference type="Proteomes" id="UP000324897"/>
    </source>
</evidence>
<proteinExistence type="predicted"/>
<name>A0A5J9SI28_9POAL</name>
<feature type="non-terminal residue" evidence="1">
    <location>
        <position position="1"/>
    </location>
</feature>
<sequence>MPMPEHVFNIGVRVFASRATTAGIRAGVKVDKHFMDLTFCTLGDFWRPTKYQKELDLEAVIKTFKSDFWSWGKYDVTQCKSNYDKATTTTYGWANQNFNLWHTEEMDKFMKNRDSHLSGHQVLYLISNWTGTAPTTSVPEDGPHLHREFIAALLTYPGNGARYVIPERIRNALEQVEFQNSATLFMAVNNTTMADDRVQQGDEMDEPVVVQENYPMVLFRDINLDLITSKINFSAKVYFKAHVRLHKDGNYIRLILVDEEGTRMEELAFGRTCLDLARTIVEGEPYDFIDIVVGYRYDLNFLNVFHVYGAEFFASITSESRVSNSRRPIAYPLFPRTFESFHQIKHFGADKNLTDVIGVVVYIS</sequence>